<name>A0A7W7MAP5_9ACTN</name>
<dbReference type="Proteomes" id="UP000546162">
    <property type="component" value="Unassembled WGS sequence"/>
</dbReference>
<sequence>MGEYEQRMRAQNEALKAHQDRANIIDDSRRNAAQQGGGGSGCLFLTLLLLSPLIIGFAAVVWVSLQK</sequence>
<dbReference type="RefSeq" id="WP_185043504.1">
    <property type="nucleotide sequence ID" value="NZ_BAABFG010000005.1"/>
</dbReference>
<keyword evidence="1" id="KW-0472">Membrane</keyword>
<feature type="transmembrane region" description="Helical" evidence="1">
    <location>
        <begin position="43"/>
        <end position="65"/>
    </location>
</feature>
<evidence type="ECO:0000313" key="3">
    <source>
        <dbReference type="Proteomes" id="UP000546162"/>
    </source>
</evidence>
<comment type="caution">
    <text evidence="2">The sequence shown here is derived from an EMBL/GenBank/DDBJ whole genome shotgun (WGS) entry which is preliminary data.</text>
</comment>
<evidence type="ECO:0000313" key="2">
    <source>
        <dbReference type="EMBL" id="MBB4743207.1"/>
    </source>
</evidence>
<proteinExistence type="predicted"/>
<organism evidence="2 3">
    <name type="scientific">Actinoplanes octamycinicus</name>
    <dbReference type="NCBI Taxonomy" id="135948"/>
    <lineage>
        <taxon>Bacteria</taxon>
        <taxon>Bacillati</taxon>
        <taxon>Actinomycetota</taxon>
        <taxon>Actinomycetes</taxon>
        <taxon>Micromonosporales</taxon>
        <taxon>Micromonosporaceae</taxon>
        <taxon>Actinoplanes</taxon>
    </lineage>
</organism>
<protein>
    <submittedName>
        <fullName evidence="2">Uncharacterized protein</fullName>
    </submittedName>
</protein>
<gene>
    <name evidence="2" type="ORF">BJY16_006666</name>
</gene>
<dbReference type="EMBL" id="JACHNB010000001">
    <property type="protein sequence ID" value="MBB4743207.1"/>
    <property type="molecule type" value="Genomic_DNA"/>
</dbReference>
<dbReference type="AlphaFoldDB" id="A0A7W7MAP5"/>
<keyword evidence="1" id="KW-1133">Transmembrane helix</keyword>
<keyword evidence="1" id="KW-0812">Transmembrane</keyword>
<keyword evidence="3" id="KW-1185">Reference proteome</keyword>
<evidence type="ECO:0000256" key="1">
    <source>
        <dbReference type="SAM" id="Phobius"/>
    </source>
</evidence>
<reference evidence="2 3" key="1">
    <citation type="submission" date="2020-08" db="EMBL/GenBank/DDBJ databases">
        <title>Sequencing the genomes of 1000 actinobacteria strains.</title>
        <authorList>
            <person name="Klenk H.-P."/>
        </authorList>
    </citation>
    <scope>NUCLEOTIDE SEQUENCE [LARGE SCALE GENOMIC DNA]</scope>
    <source>
        <strain evidence="2 3">DSM 45809</strain>
    </source>
</reference>
<accession>A0A7W7MAP5</accession>